<evidence type="ECO:0000313" key="4">
    <source>
        <dbReference type="RefSeq" id="XP_055889848.1"/>
    </source>
</evidence>
<dbReference type="InterPro" id="IPR019019">
    <property type="entry name" value="H-type_lectin_domain"/>
</dbReference>
<keyword evidence="1" id="KW-0732">Signal</keyword>
<dbReference type="Gene3D" id="2.60.40.2080">
    <property type="match status" value="1"/>
</dbReference>
<evidence type="ECO:0000313" key="3">
    <source>
        <dbReference type="Proteomes" id="UP001165740"/>
    </source>
</evidence>
<keyword evidence="3" id="KW-1185">Reference proteome</keyword>
<dbReference type="InterPro" id="IPR037221">
    <property type="entry name" value="H-type_lectin_dom_sf"/>
</dbReference>
<dbReference type="Pfam" id="PF09458">
    <property type="entry name" value="H_lectin"/>
    <property type="match status" value="1"/>
</dbReference>
<dbReference type="GO" id="GO:0030246">
    <property type="term" value="F:carbohydrate binding"/>
    <property type="evidence" value="ECO:0007669"/>
    <property type="project" value="InterPro"/>
</dbReference>
<name>A0A9W3ARW9_BIOGL</name>
<feature type="signal peptide" evidence="1">
    <location>
        <begin position="1"/>
        <end position="21"/>
    </location>
</feature>
<gene>
    <name evidence="4" type="primary">LOC129926970</name>
</gene>
<accession>A0A9W3ARW9</accession>
<proteinExistence type="predicted"/>
<reference evidence="4" key="1">
    <citation type="submission" date="2025-08" db="UniProtKB">
        <authorList>
            <consortium name="RefSeq"/>
        </authorList>
    </citation>
    <scope>IDENTIFICATION</scope>
</reference>
<dbReference type="OrthoDB" id="5419324at2759"/>
<dbReference type="SUPFAM" id="SSF141086">
    <property type="entry name" value="Agglutinin HPA-like"/>
    <property type="match status" value="1"/>
</dbReference>
<dbReference type="RefSeq" id="XP_055889848.1">
    <property type="nucleotide sequence ID" value="XM_056033873.1"/>
</dbReference>
<evidence type="ECO:0000259" key="2">
    <source>
        <dbReference type="Pfam" id="PF09458"/>
    </source>
</evidence>
<dbReference type="GO" id="GO:0007155">
    <property type="term" value="P:cell adhesion"/>
    <property type="evidence" value="ECO:0007669"/>
    <property type="project" value="InterPro"/>
</dbReference>
<feature type="domain" description="H-type lectin" evidence="2">
    <location>
        <begin position="66"/>
        <end position="129"/>
    </location>
</feature>
<sequence>MNIAVTVFMFALAGTFNVILGLDNNSTQTRGLASTVKRSDPTRDFRIESGSVYLHPWTGVKEKKVAIVFRQAFSTLPYIVLQPTVLDLDKNFNTRLVIKAIDVTQNGFVLQVYTYADTILYAIEVTWLALN</sequence>
<protein>
    <submittedName>
        <fullName evidence="4">Uncharacterized protein LOC129926970</fullName>
    </submittedName>
</protein>
<feature type="chain" id="PRO_5040731282" evidence="1">
    <location>
        <begin position="22"/>
        <end position="131"/>
    </location>
</feature>
<dbReference type="GeneID" id="129926970"/>
<organism evidence="3 4">
    <name type="scientific">Biomphalaria glabrata</name>
    <name type="common">Bloodfluke planorb</name>
    <name type="synonym">Freshwater snail</name>
    <dbReference type="NCBI Taxonomy" id="6526"/>
    <lineage>
        <taxon>Eukaryota</taxon>
        <taxon>Metazoa</taxon>
        <taxon>Spiralia</taxon>
        <taxon>Lophotrochozoa</taxon>
        <taxon>Mollusca</taxon>
        <taxon>Gastropoda</taxon>
        <taxon>Heterobranchia</taxon>
        <taxon>Euthyneura</taxon>
        <taxon>Panpulmonata</taxon>
        <taxon>Hygrophila</taxon>
        <taxon>Lymnaeoidea</taxon>
        <taxon>Planorbidae</taxon>
        <taxon>Biomphalaria</taxon>
    </lineage>
</organism>
<evidence type="ECO:0000256" key="1">
    <source>
        <dbReference type="SAM" id="SignalP"/>
    </source>
</evidence>
<dbReference type="AlphaFoldDB" id="A0A9W3ARW9"/>
<dbReference type="Proteomes" id="UP001165740">
    <property type="component" value="Chromosome 6"/>
</dbReference>